<proteinExistence type="predicted"/>
<evidence type="ECO:0000313" key="2">
    <source>
        <dbReference type="Proteomes" id="UP001186974"/>
    </source>
</evidence>
<keyword evidence="2" id="KW-1185">Reference proteome</keyword>
<feature type="non-terminal residue" evidence="1">
    <location>
        <position position="74"/>
    </location>
</feature>
<evidence type="ECO:0000313" key="1">
    <source>
        <dbReference type="EMBL" id="KAK3069699.1"/>
    </source>
</evidence>
<comment type="caution">
    <text evidence="1">The sequence shown here is derived from an EMBL/GenBank/DDBJ whole genome shotgun (WGS) entry which is preliminary data.</text>
</comment>
<accession>A0ACC3DGG1</accession>
<name>A0ACC3DGG1_9PEZI</name>
<gene>
    <name evidence="1" type="ORF">LTS18_000260</name>
</gene>
<dbReference type="EMBL" id="JAWDJW010005069">
    <property type="protein sequence ID" value="KAK3069699.1"/>
    <property type="molecule type" value="Genomic_DNA"/>
</dbReference>
<protein>
    <submittedName>
        <fullName evidence="1">Uncharacterized protein</fullName>
    </submittedName>
</protein>
<dbReference type="Proteomes" id="UP001186974">
    <property type="component" value="Unassembled WGS sequence"/>
</dbReference>
<organism evidence="1 2">
    <name type="scientific">Coniosporium uncinatum</name>
    <dbReference type="NCBI Taxonomy" id="93489"/>
    <lineage>
        <taxon>Eukaryota</taxon>
        <taxon>Fungi</taxon>
        <taxon>Dikarya</taxon>
        <taxon>Ascomycota</taxon>
        <taxon>Pezizomycotina</taxon>
        <taxon>Dothideomycetes</taxon>
        <taxon>Dothideomycetes incertae sedis</taxon>
        <taxon>Coniosporium</taxon>
    </lineage>
</organism>
<reference evidence="1" key="1">
    <citation type="submission" date="2024-09" db="EMBL/GenBank/DDBJ databases">
        <title>Black Yeasts Isolated from many extreme environments.</title>
        <authorList>
            <person name="Coleine C."/>
            <person name="Stajich J.E."/>
            <person name="Selbmann L."/>
        </authorList>
    </citation>
    <scope>NUCLEOTIDE SEQUENCE</scope>
    <source>
        <strain evidence="1">CCFEE 5737</strain>
    </source>
</reference>
<sequence length="74" mass="7940">MPVRLFKNVGYVAIVMIATIGAMVYYSMTVIWPTIIGTVYTTDIMAIGWQSSVIGGGVLLGQCFGGFAISYVPK</sequence>